<feature type="region of interest" description="Disordered" evidence="1">
    <location>
        <begin position="173"/>
        <end position="234"/>
    </location>
</feature>
<feature type="region of interest" description="Disordered" evidence="1">
    <location>
        <begin position="383"/>
        <end position="448"/>
    </location>
</feature>
<comment type="caution">
    <text evidence="2">The sequence shown here is derived from an EMBL/GenBank/DDBJ whole genome shotgun (WGS) entry which is preliminary data.</text>
</comment>
<reference evidence="2 3" key="1">
    <citation type="submission" date="2020-11" db="EMBL/GenBank/DDBJ databases">
        <title>Kefir isolates.</title>
        <authorList>
            <person name="Marcisauskas S."/>
            <person name="Kim Y."/>
            <person name="Blasche S."/>
        </authorList>
    </citation>
    <scope>NUCLEOTIDE SEQUENCE [LARGE SCALE GENOMIC DNA]</scope>
    <source>
        <strain evidence="2 3">KR</strain>
    </source>
</reference>
<proteinExistence type="predicted"/>
<organism evidence="2 3">
    <name type="scientific">Rhodotorula mucilaginosa</name>
    <name type="common">Yeast</name>
    <name type="synonym">Rhodotorula rubra</name>
    <dbReference type="NCBI Taxonomy" id="5537"/>
    <lineage>
        <taxon>Eukaryota</taxon>
        <taxon>Fungi</taxon>
        <taxon>Dikarya</taxon>
        <taxon>Basidiomycota</taxon>
        <taxon>Pucciniomycotina</taxon>
        <taxon>Microbotryomycetes</taxon>
        <taxon>Sporidiobolales</taxon>
        <taxon>Sporidiobolaceae</taxon>
        <taxon>Rhodotorula</taxon>
    </lineage>
</organism>
<dbReference type="InterPro" id="IPR007304">
    <property type="entry name" value="TAP46-like"/>
</dbReference>
<feature type="compositionally biased region" description="Acidic residues" evidence="1">
    <location>
        <begin position="220"/>
        <end position="234"/>
    </location>
</feature>
<dbReference type="InterPro" id="IPR038511">
    <property type="entry name" value="TAP42/TAP46-like_sf"/>
</dbReference>
<keyword evidence="3" id="KW-1185">Reference proteome</keyword>
<dbReference type="GO" id="GO:0051721">
    <property type="term" value="F:protein phosphatase 2A binding"/>
    <property type="evidence" value="ECO:0007669"/>
    <property type="project" value="TreeGrafter"/>
</dbReference>
<dbReference type="Pfam" id="PF04177">
    <property type="entry name" value="TAP42"/>
    <property type="match status" value="1"/>
</dbReference>
<dbReference type="AlphaFoldDB" id="A0A9P7B3L7"/>
<evidence type="ECO:0000313" key="2">
    <source>
        <dbReference type="EMBL" id="KAG0657314.1"/>
    </source>
</evidence>
<dbReference type="PANTHER" id="PTHR10933:SF9">
    <property type="entry name" value="IMMUNOGLOBULIN-BINDING PROTEIN 1"/>
    <property type="match status" value="1"/>
</dbReference>
<dbReference type="EMBL" id="PUHQ01000083">
    <property type="protein sequence ID" value="KAG0657314.1"/>
    <property type="molecule type" value="Genomic_DNA"/>
</dbReference>
<feature type="region of interest" description="Disordered" evidence="1">
    <location>
        <begin position="286"/>
        <end position="312"/>
    </location>
</feature>
<feature type="compositionally biased region" description="Basic and acidic residues" evidence="1">
    <location>
        <begin position="400"/>
        <end position="448"/>
    </location>
</feature>
<evidence type="ECO:0000313" key="3">
    <source>
        <dbReference type="Proteomes" id="UP000777482"/>
    </source>
</evidence>
<accession>A0A9P7B3L7</accession>
<dbReference type="OrthoDB" id="10261753at2759"/>
<dbReference type="GO" id="GO:0005829">
    <property type="term" value="C:cytosol"/>
    <property type="evidence" value="ECO:0007669"/>
    <property type="project" value="TreeGrafter"/>
</dbReference>
<dbReference type="GO" id="GO:0009966">
    <property type="term" value="P:regulation of signal transduction"/>
    <property type="evidence" value="ECO:0007669"/>
    <property type="project" value="InterPro"/>
</dbReference>
<gene>
    <name evidence="2" type="ORF">C6P46_006600</name>
</gene>
<dbReference type="PANTHER" id="PTHR10933">
    <property type="entry name" value="IMMUNOGLOBULIN-BINDING PROTEIN 1"/>
    <property type="match status" value="1"/>
</dbReference>
<dbReference type="GO" id="GO:0035303">
    <property type="term" value="P:regulation of dephosphorylation"/>
    <property type="evidence" value="ECO:0007669"/>
    <property type="project" value="TreeGrafter"/>
</dbReference>
<evidence type="ECO:0000256" key="1">
    <source>
        <dbReference type="SAM" id="MobiDB-lite"/>
    </source>
</evidence>
<dbReference type="Proteomes" id="UP000777482">
    <property type="component" value="Unassembled WGS sequence"/>
</dbReference>
<sequence length="448" mass="49441">MASTHDEAAESDLTLGQLLTRSLRHADKATNAPSPNDPAIQASTSLISTTLSDLTLCASLVSHLGVFSPNETLEDISTRDLRALLVPALEAQLCLLVRTKGGSQRLEWLHRAQTAFKRYVDSVEKYEVVGQDRRKTLAGPKAGEVDPARRRAGKIAQFKMEKEIKATLEELRKRRRKRRTRGSAVPTTPADLTSSLASTSISSTAKLAPPPVPPVTASSEGEEAEDFLSSDDDEGESVARPLLINLLTLHYLRAHAELDSIEQEIEILQHGIRMSEIPSSRPGARIEELGSEGHGASADSRTARGNEAGDVDDEERRWRLDVLPKEDGPVLSNDGKVLRPFTILPSKSGPLSTRLRLQSEVFRDGHRLPTMTIDEFLDREQERGNVLQGGGPSTSEAVEQAERDEQAEKEEDTVKGYEEEEKGLKKAREWDDYRDAHRKGEGNMHNRG</sequence>
<dbReference type="Gene3D" id="1.25.40.540">
    <property type="entry name" value="TAP42-like family"/>
    <property type="match status" value="1"/>
</dbReference>
<name>A0A9P7B3L7_RHOMI</name>
<feature type="compositionally biased region" description="Low complexity" evidence="1">
    <location>
        <begin position="192"/>
        <end position="207"/>
    </location>
</feature>
<protein>
    <submittedName>
        <fullName evidence="2">Uncharacterized protein</fullName>
    </submittedName>
</protein>